<evidence type="ECO:0000313" key="1">
    <source>
        <dbReference type="EMBL" id="QJC53767.1"/>
    </source>
</evidence>
<name>A0A6H2H292_9BACL</name>
<dbReference type="Proteomes" id="UP000502136">
    <property type="component" value="Chromosome"/>
</dbReference>
<dbReference type="RefSeq" id="WP_168909299.1">
    <property type="nucleotide sequence ID" value="NZ_CP051428.1"/>
</dbReference>
<keyword evidence="2" id="KW-1185">Reference proteome</keyword>
<gene>
    <name evidence="1" type="ORF">HGI30_21070</name>
</gene>
<accession>A0A6H2H292</accession>
<reference evidence="1 2" key="1">
    <citation type="submission" date="2020-04" db="EMBL/GenBank/DDBJ databases">
        <title>Novel Paenibacillus strain UniB2 isolated from commercial digestive syrup.</title>
        <authorList>
            <person name="Thorat V."/>
            <person name="Kirdat K."/>
            <person name="Tiwarekar B."/>
            <person name="Yadav A."/>
        </authorList>
    </citation>
    <scope>NUCLEOTIDE SEQUENCE [LARGE SCALE GENOMIC DNA]</scope>
    <source>
        <strain evidence="1 2">UniB2</strain>
    </source>
</reference>
<proteinExistence type="predicted"/>
<sequence>MIHRFLDPLQNWSAISVQRQAENFLAIINSIYGLKAPEAFQAQMVLLLGCLYRQLSASPDPITVLNIESGTNLSFFSSILHSFNAQHRYVTFRLPSSTVSATAAGAFIRGQDLHDLALLSEKTFSFILIDIELTQLSGEGNLIASCKRLLRPGGQLAAFGSGRCSIDIKELEHDGACEIFQLGEESFVWSYTKNLVCPDFFAPPYIHELNLLQHELEQKMQALFAAPFCSERSSDYQPFLSNAIYAAREMERHLSLSRPLFYDLDLKNQANDLTHSLLDLAVAIAMESDEAFFLARVLEQFSTWKACLSI</sequence>
<dbReference type="EMBL" id="CP051428">
    <property type="protein sequence ID" value="QJC53767.1"/>
    <property type="molecule type" value="Genomic_DNA"/>
</dbReference>
<organism evidence="1 2">
    <name type="scientific">Paenibacillus albicereus</name>
    <dbReference type="NCBI Taxonomy" id="2726185"/>
    <lineage>
        <taxon>Bacteria</taxon>
        <taxon>Bacillati</taxon>
        <taxon>Bacillota</taxon>
        <taxon>Bacilli</taxon>
        <taxon>Bacillales</taxon>
        <taxon>Paenibacillaceae</taxon>
        <taxon>Paenibacillus</taxon>
    </lineage>
</organism>
<evidence type="ECO:0000313" key="2">
    <source>
        <dbReference type="Proteomes" id="UP000502136"/>
    </source>
</evidence>
<protein>
    <submittedName>
        <fullName evidence="1">Uncharacterized protein</fullName>
    </submittedName>
</protein>
<dbReference type="AlphaFoldDB" id="A0A6H2H292"/>
<dbReference type="KEGG" id="palr:HGI30_21070"/>